<sequence length="178" mass="19636">MISLPPIHSLSHLPDSELTTVLDLLFEPSPPLHTLSLPILRSTTFPTYNTLVVAINAQLNALATSDSPGHVTRLSEILCSHPRLGENKVDSEQSRAEQAQLQKGGDEEKEQLAKLNSEYEAKFPGLRYVVFVNGRPRPIIMENMKARIGRGDIKAERQEAIQAMCDIAADRASKLSPD</sequence>
<gene>
    <name evidence="1" type="ORF">BDR25DRAFT_230337</name>
</gene>
<protein>
    <submittedName>
        <fullName evidence="1">Uncharacterized protein</fullName>
    </submittedName>
</protein>
<proteinExistence type="predicted"/>
<evidence type="ECO:0000313" key="1">
    <source>
        <dbReference type="EMBL" id="KAF2468838.1"/>
    </source>
</evidence>
<accession>A0ACB6QPB9</accession>
<dbReference type="Proteomes" id="UP000799755">
    <property type="component" value="Unassembled WGS sequence"/>
</dbReference>
<reference evidence="1" key="1">
    <citation type="journal article" date="2020" name="Stud. Mycol.">
        <title>101 Dothideomycetes genomes: a test case for predicting lifestyles and emergence of pathogens.</title>
        <authorList>
            <person name="Haridas S."/>
            <person name="Albert R."/>
            <person name="Binder M."/>
            <person name="Bloem J."/>
            <person name="Labutti K."/>
            <person name="Salamov A."/>
            <person name="Andreopoulos B."/>
            <person name="Baker S."/>
            <person name="Barry K."/>
            <person name="Bills G."/>
            <person name="Bluhm B."/>
            <person name="Cannon C."/>
            <person name="Castanera R."/>
            <person name="Culley D."/>
            <person name="Daum C."/>
            <person name="Ezra D."/>
            <person name="Gonzalez J."/>
            <person name="Henrissat B."/>
            <person name="Kuo A."/>
            <person name="Liang C."/>
            <person name="Lipzen A."/>
            <person name="Lutzoni F."/>
            <person name="Magnuson J."/>
            <person name="Mondo S."/>
            <person name="Nolan M."/>
            <person name="Ohm R."/>
            <person name="Pangilinan J."/>
            <person name="Park H.-J."/>
            <person name="Ramirez L."/>
            <person name="Alfaro M."/>
            <person name="Sun H."/>
            <person name="Tritt A."/>
            <person name="Yoshinaga Y."/>
            <person name="Zwiers L.-H."/>
            <person name="Turgeon B."/>
            <person name="Goodwin S."/>
            <person name="Spatafora J."/>
            <person name="Crous P."/>
            <person name="Grigoriev I."/>
        </authorList>
    </citation>
    <scope>NUCLEOTIDE SEQUENCE</scope>
    <source>
        <strain evidence="1">ATCC 200398</strain>
    </source>
</reference>
<dbReference type="EMBL" id="MU003514">
    <property type="protein sequence ID" value="KAF2468838.1"/>
    <property type="molecule type" value="Genomic_DNA"/>
</dbReference>
<keyword evidence="2" id="KW-1185">Reference proteome</keyword>
<comment type="caution">
    <text evidence="1">The sequence shown here is derived from an EMBL/GenBank/DDBJ whole genome shotgun (WGS) entry which is preliminary data.</text>
</comment>
<name>A0ACB6QPB9_9PLEO</name>
<organism evidence="1 2">
    <name type="scientific">Lindgomyces ingoldianus</name>
    <dbReference type="NCBI Taxonomy" id="673940"/>
    <lineage>
        <taxon>Eukaryota</taxon>
        <taxon>Fungi</taxon>
        <taxon>Dikarya</taxon>
        <taxon>Ascomycota</taxon>
        <taxon>Pezizomycotina</taxon>
        <taxon>Dothideomycetes</taxon>
        <taxon>Pleosporomycetidae</taxon>
        <taxon>Pleosporales</taxon>
        <taxon>Lindgomycetaceae</taxon>
        <taxon>Lindgomyces</taxon>
    </lineage>
</organism>
<evidence type="ECO:0000313" key="2">
    <source>
        <dbReference type="Proteomes" id="UP000799755"/>
    </source>
</evidence>